<feature type="binding site" evidence="5">
    <location>
        <position position="305"/>
    </location>
    <ligand>
        <name>Zn(2+)</name>
        <dbReference type="ChEBI" id="CHEBI:29105"/>
        <label>2</label>
    </ligand>
</feature>
<feature type="binding site" evidence="5">
    <location>
        <position position="265"/>
    </location>
    <ligand>
        <name>Zn(2+)</name>
        <dbReference type="ChEBI" id="CHEBI:29105"/>
        <label>1</label>
    </ligand>
</feature>
<feature type="modified residue" description="4-aspartylphosphate" evidence="6">
    <location>
        <position position="59"/>
    </location>
</feature>
<sequence>MPDPMIDFDVAFASNPLDANLDVLQHVFQKVQLIPSLQEAMLFIMARKETSLPCLFIIDIDLHWDLFGKICQSIQYYSLIHIVPIACSEKDDTSLMLKCVQMGAFDFVLKPFREPVMKTLFLNLFRDCKSHQSKLTNKAKQPTMTRFQGRLQKLYSIQHEHHWLSDTIIKQYTPQPTIEGRLTMSSLTSERKSFLQDFVDDWDFSPLELDDSDLVYCVFYMLNQTFQRYHSQLESLQMTNDALYNLIFDVCNSYHNSNPYHNFRHAVDVMQSTWYFLNSIASESISLLLRPIDVLALLMAAIGHDVGHPGVNNGFMITTATPLAVLYNDKSVLESYHSMAFFNLLRKHYFNAMIDIKSHPEYKDFRKIIVQSILCTDMSCHQEYVDSFREQLQRLESHATYLADEVTRDKERMILCSIIMKCADISNCARPFDNAKNWAITLAEEFFIQGDLERELGIPSVAINERGKVTLADFQLSFMKNVALGLYQTVGELLPSLKFCAENIKRNIDIWTSVQKQAMIPCASSASA</sequence>
<dbReference type="PROSITE" id="PS50110">
    <property type="entry name" value="RESPONSE_REGULATORY"/>
    <property type="match status" value="1"/>
</dbReference>
<evidence type="ECO:0000256" key="7">
    <source>
        <dbReference type="RuleBase" id="RU363067"/>
    </source>
</evidence>
<evidence type="ECO:0000256" key="5">
    <source>
        <dbReference type="PIRSR" id="PIRSR623088-3"/>
    </source>
</evidence>
<dbReference type="PROSITE" id="PS00126">
    <property type="entry name" value="PDEASE_I_1"/>
    <property type="match status" value="1"/>
</dbReference>
<dbReference type="Gene3D" id="3.40.50.2300">
    <property type="match status" value="1"/>
</dbReference>
<dbReference type="PRINTS" id="PR00387">
    <property type="entry name" value="PDIESTERASE1"/>
</dbReference>
<evidence type="ECO:0000313" key="11">
    <source>
        <dbReference type="Proteomes" id="UP000469890"/>
    </source>
</evidence>
<feature type="binding site" evidence="4">
    <location>
        <position position="424"/>
    </location>
    <ligand>
        <name>AMP</name>
        <dbReference type="ChEBI" id="CHEBI:456215"/>
    </ligand>
</feature>
<dbReference type="Pfam" id="PF00233">
    <property type="entry name" value="PDEase_I"/>
    <property type="match status" value="1"/>
</dbReference>
<evidence type="ECO:0000259" key="8">
    <source>
        <dbReference type="PROSITE" id="PS50110"/>
    </source>
</evidence>
<dbReference type="InterPro" id="IPR003607">
    <property type="entry name" value="HD/PDEase_dom"/>
</dbReference>
<feature type="binding site" evidence="4">
    <location>
        <begin position="261"/>
        <end position="265"/>
    </location>
    <ligand>
        <name>AMP</name>
        <dbReference type="ChEBI" id="CHEBI:456215"/>
    </ligand>
</feature>
<feature type="binding site" evidence="5">
    <location>
        <position position="304"/>
    </location>
    <ligand>
        <name>Zn(2+)</name>
        <dbReference type="ChEBI" id="CHEBI:29105"/>
        <label>1</label>
    </ligand>
</feature>
<reference evidence="10 11" key="1">
    <citation type="submission" date="2019-09" db="EMBL/GenBank/DDBJ databases">
        <authorList>
            <consortium name="DOE Joint Genome Institute"/>
            <person name="Mondo S.J."/>
            <person name="Navarro-Mendoza M.I."/>
            <person name="Perez-Arques C."/>
            <person name="Panchal S."/>
            <person name="Nicolas F.E."/>
            <person name="Ganguly P."/>
            <person name="Pangilinan J."/>
            <person name="Grigoriev I."/>
            <person name="Heitman J."/>
            <person name="Sanya K."/>
            <person name="Garre V."/>
        </authorList>
    </citation>
    <scope>NUCLEOTIDE SEQUENCE [LARGE SCALE GENOMIC DNA]</scope>
    <source>
        <strain evidence="10 11">MU402</strain>
    </source>
</reference>
<feature type="domain" description="Response regulatory" evidence="8">
    <location>
        <begin position="1"/>
        <end position="125"/>
    </location>
</feature>
<evidence type="ECO:0000256" key="1">
    <source>
        <dbReference type="ARBA" id="ARBA00022723"/>
    </source>
</evidence>
<comment type="cofactor">
    <cofactor evidence="7">
        <name>a divalent metal cation</name>
        <dbReference type="ChEBI" id="CHEBI:60240"/>
    </cofactor>
    <text evidence="7">Binds 2 divalent metal cations per subunit. Site 1 may preferentially bind zinc ions, while site 2 has a preference for magnesium and/or manganese ions.</text>
</comment>
<feature type="domain" description="PDEase" evidence="9">
    <location>
        <begin position="179"/>
        <end position="518"/>
    </location>
</feature>
<evidence type="ECO:0000256" key="2">
    <source>
        <dbReference type="ARBA" id="ARBA00022801"/>
    </source>
</evidence>
<evidence type="ECO:0000259" key="9">
    <source>
        <dbReference type="PROSITE" id="PS51845"/>
    </source>
</evidence>
<organism evidence="10 11">
    <name type="scientific">Mucor circinelloides f. lusitanicus</name>
    <name type="common">Mucor racemosus var. lusitanicus</name>
    <dbReference type="NCBI Taxonomy" id="29924"/>
    <lineage>
        <taxon>Eukaryota</taxon>
        <taxon>Fungi</taxon>
        <taxon>Fungi incertae sedis</taxon>
        <taxon>Mucoromycota</taxon>
        <taxon>Mucoromycotina</taxon>
        <taxon>Mucoromycetes</taxon>
        <taxon>Mucorales</taxon>
        <taxon>Mucorineae</taxon>
        <taxon>Mucoraceae</taxon>
        <taxon>Mucor</taxon>
    </lineage>
</organism>
<dbReference type="GO" id="GO:0000160">
    <property type="term" value="P:phosphorelay signal transduction system"/>
    <property type="evidence" value="ECO:0007669"/>
    <property type="project" value="InterPro"/>
</dbReference>
<keyword evidence="6" id="KW-0597">Phosphoprotein</keyword>
<dbReference type="SMART" id="SM00471">
    <property type="entry name" value="HDc"/>
    <property type="match status" value="1"/>
</dbReference>
<evidence type="ECO:0000256" key="6">
    <source>
        <dbReference type="PROSITE-ProRule" id="PRU00169"/>
    </source>
</evidence>
<dbReference type="GO" id="GO:0004114">
    <property type="term" value="F:3',5'-cyclic-nucleotide phosphodiesterase activity"/>
    <property type="evidence" value="ECO:0007669"/>
    <property type="project" value="InterPro"/>
</dbReference>
<dbReference type="InterPro" id="IPR036971">
    <property type="entry name" value="PDEase_catalytic_dom_sf"/>
</dbReference>
<dbReference type="GO" id="GO:0046872">
    <property type="term" value="F:metal ion binding"/>
    <property type="evidence" value="ECO:0007669"/>
    <property type="project" value="UniProtKB-KW"/>
</dbReference>
<feature type="binding site" evidence="5">
    <location>
        <position position="424"/>
    </location>
    <ligand>
        <name>Zn(2+)</name>
        <dbReference type="ChEBI" id="CHEBI:29105"/>
        <label>1</label>
    </ligand>
</feature>
<dbReference type="SUPFAM" id="SSF52172">
    <property type="entry name" value="CheY-like"/>
    <property type="match status" value="1"/>
</dbReference>
<comment type="similarity">
    <text evidence="7">Belongs to the cyclic nucleotide phosphodiesterase family.</text>
</comment>
<dbReference type="InterPro" id="IPR001789">
    <property type="entry name" value="Sig_transdc_resp-reg_receiver"/>
</dbReference>
<dbReference type="PROSITE" id="PS51845">
    <property type="entry name" value="PDEASE_I_2"/>
    <property type="match status" value="1"/>
</dbReference>
<evidence type="ECO:0000256" key="3">
    <source>
        <dbReference type="PIRSR" id="PIRSR623088-1"/>
    </source>
</evidence>
<dbReference type="EC" id="3.1.4.-" evidence="7"/>
<keyword evidence="1 5" id="KW-0479">Metal-binding</keyword>
<accession>A0A8H4BDH1</accession>
<feature type="binding site" evidence="5">
    <location>
        <position position="305"/>
    </location>
    <ligand>
        <name>Zn(2+)</name>
        <dbReference type="ChEBI" id="CHEBI:29105"/>
        <label>1</label>
    </ligand>
</feature>
<dbReference type="AlphaFoldDB" id="A0A8H4BDH1"/>
<name>A0A8H4BDH1_MUCCL</name>
<dbReference type="InterPro" id="IPR023088">
    <property type="entry name" value="PDEase"/>
</dbReference>
<dbReference type="PANTHER" id="PTHR11347">
    <property type="entry name" value="CYCLIC NUCLEOTIDE PHOSPHODIESTERASE"/>
    <property type="match status" value="1"/>
</dbReference>
<dbReference type="InterPro" id="IPR002073">
    <property type="entry name" value="PDEase_catalytic_dom"/>
</dbReference>
<feature type="active site" description="Proton donor" evidence="3">
    <location>
        <position position="261"/>
    </location>
</feature>
<proteinExistence type="inferred from homology"/>
<dbReference type="EMBL" id="JAAECE010000006">
    <property type="protein sequence ID" value="KAF1799447.1"/>
    <property type="molecule type" value="Genomic_DNA"/>
</dbReference>
<evidence type="ECO:0000313" key="10">
    <source>
        <dbReference type="EMBL" id="KAF1799447.1"/>
    </source>
</evidence>
<feature type="binding site" evidence="4">
    <location>
        <position position="305"/>
    </location>
    <ligand>
        <name>AMP</name>
        <dbReference type="ChEBI" id="CHEBI:456215"/>
    </ligand>
</feature>
<dbReference type="InterPro" id="IPR023174">
    <property type="entry name" value="PDEase_CS"/>
</dbReference>
<keyword evidence="2 7" id="KW-0378">Hydrolase</keyword>
<dbReference type="SUPFAM" id="SSF109604">
    <property type="entry name" value="HD-domain/PDEase-like"/>
    <property type="match status" value="1"/>
</dbReference>
<feature type="binding site" evidence="4">
    <location>
        <position position="475"/>
    </location>
    <ligand>
        <name>AMP</name>
        <dbReference type="ChEBI" id="CHEBI:456215"/>
    </ligand>
</feature>
<evidence type="ECO:0000256" key="4">
    <source>
        <dbReference type="PIRSR" id="PIRSR623088-2"/>
    </source>
</evidence>
<dbReference type="Gene3D" id="1.10.1300.10">
    <property type="entry name" value="3'5'-cyclic nucleotide phosphodiesterase, catalytic domain"/>
    <property type="match status" value="1"/>
</dbReference>
<dbReference type="CDD" id="cd00077">
    <property type="entry name" value="HDc"/>
    <property type="match status" value="1"/>
</dbReference>
<protein>
    <recommendedName>
        <fullName evidence="7">Phosphodiesterase</fullName>
        <ecNumber evidence="7">3.1.4.-</ecNumber>
    </recommendedName>
</protein>
<dbReference type="InterPro" id="IPR011006">
    <property type="entry name" value="CheY-like_superfamily"/>
</dbReference>
<dbReference type="Proteomes" id="UP000469890">
    <property type="component" value="Unassembled WGS sequence"/>
</dbReference>
<comment type="caution">
    <text evidence="10">The sequence shown here is derived from an EMBL/GenBank/DDBJ whole genome shotgun (WGS) entry which is preliminary data.</text>
</comment>
<gene>
    <name evidence="10" type="ORF">FB192DRAFT_1134288</name>
</gene>